<dbReference type="Pfam" id="PF03929">
    <property type="entry name" value="PepSY_TM"/>
    <property type="match status" value="1"/>
</dbReference>
<feature type="transmembrane region" description="Helical" evidence="1">
    <location>
        <begin position="338"/>
        <end position="359"/>
    </location>
</feature>
<proteinExistence type="predicted"/>
<feature type="transmembrane region" description="Helical" evidence="1">
    <location>
        <begin position="315"/>
        <end position="332"/>
    </location>
</feature>
<dbReference type="Proteomes" id="UP001054846">
    <property type="component" value="Chromosome"/>
</dbReference>
<keyword evidence="1" id="KW-1133">Transmembrane helix</keyword>
<sequence>MAIKLRPTALFVHQLAGVVTGLLMVVIGLTGSAIVFHHELEQMLYPQLTRVAPTTERVTVEQVARTARATLSDRQLHRLLVPQKPGDVWVAMMQSNSKNLIERFTNVYIDPHNGQVLGVQPYAQNLLVLTEQLHISLLAGATGRIVVGVAGIVLVVLGVSGLLLWPGWRRWQAGVSLRRSANSRIVNYDLHKITGILSALLLVLTAATGAALIFYTPIERALVAVTGERAEPPKVSSAPRTDRTFLPLDRLQAVADATLPGARTISIFPAKKPDDPVRFRMRFDAEIQPNGRSFVHIDAYSGKVLQARSALEEPFSSAFFSWAYALHVGSWGGLFTKVLYVLAGLAPGLLFWTGFALWLDRLKKGPRQRRRSAALSQVGSE</sequence>
<keyword evidence="1" id="KW-0812">Transmembrane</keyword>
<accession>A0ABY3PJU3</accession>
<keyword evidence="1" id="KW-0472">Membrane</keyword>
<dbReference type="PANTHER" id="PTHR34219">
    <property type="entry name" value="IRON-REGULATED INNER MEMBRANE PROTEIN-RELATED"/>
    <property type="match status" value="1"/>
</dbReference>
<dbReference type="RefSeq" id="WP_230840891.1">
    <property type="nucleotide sequence ID" value="NZ_CP063845.1"/>
</dbReference>
<dbReference type="InterPro" id="IPR005625">
    <property type="entry name" value="PepSY-ass_TM"/>
</dbReference>
<protein>
    <submittedName>
        <fullName evidence="2">PepSY domain-containing protein</fullName>
    </submittedName>
</protein>
<evidence type="ECO:0000313" key="3">
    <source>
        <dbReference type="Proteomes" id="UP001054846"/>
    </source>
</evidence>
<evidence type="ECO:0000313" key="2">
    <source>
        <dbReference type="EMBL" id="UFP93837.1"/>
    </source>
</evidence>
<feature type="transmembrane region" description="Helical" evidence="1">
    <location>
        <begin position="193"/>
        <end position="215"/>
    </location>
</feature>
<dbReference type="EMBL" id="CP063845">
    <property type="protein sequence ID" value="UFP93837.1"/>
    <property type="molecule type" value="Genomic_DNA"/>
</dbReference>
<feature type="transmembrane region" description="Helical" evidence="1">
    <location>
        <begin position="145"/>
        <end position="168"/>
    </location>
</feature>
<organism evidence="2 3">
    <name type="scientific">Gloeobacter morelensis MG652769</name>
    <dbReference type="NCBI Taxonomy" id="2781736"/>
    <lineage>
        <taxon>Bacteria</taxon>
        <taxon>Bacillati</taxon>
        <taxon>Cyanobacteriota</taxon>
        <taxon>Cyanophyceae</taxon>
        <taxon>Gloeobacterales</taxon>
        <taxon>Gloeobacteraceae</taxon>
        <taxon>Gloeobacter</taxon>
        <taxon>Gloeobacter morelensis</taxon>
    </lineage>
</organism>
<dbReference type="PANTHER" id="PTHR34219:SF3">
    <property type="entry name" value="BLL7967 PROTEIN"/>
    <property type="match status" value="1"/>
</dbReference>
<keyword evidence="3" id="KW-1185">Reference proteome</keyword>
<name>A0ABY3PJU3_9CYAN</name>
<gene>
    <name evidence="2" type="ORF">ISF26_18975</name>
</gene>
<evidence type="ECO:0000256" key="1">
    <source>
        <dbReference type="SAM" id="Phobius"/>
    </source>
</evidence>
<feature type="transmembrane region" description="Helical" evidence="1">
    <location>
        <begin position="15"/>
        <end position="36"/>
    </location>
</feature>
<reference evidence="2 3" key="1">
    <citation type="journal article" date="2021" name="Genome Biol. Evol.">
        <title>Complete Genome Sequencing of a Novel Gloeobacter Species from a Waterfall Cave in Mexico.</title>
        <authorList>
            <person name="Saw J.H."/>
            <person name="Cardona T."/>
            <person name="Montejano G."/>
        </authorList>
    </citation>
    <scope>NUCLEOTIDE SEQUENCE [LARGE SCALE GENOMIC DNA]</scope>
    <source>
        <strain evidence="2">MG652769</strain>
    </source>
</reference>